<keyword evidence="7 10" id="KW-1133">Transmembrane helix</keyword>
<name>A0ABM7G7D1_9SPHN</name>
<organism evidence="12 13">
    <name type="scientific">Sphingomonas bisphenolicum</name>
    <dbReference type="NCBI Taxonomy" id="296544"/>
    <lineage>
        <taxon>Bacteria</taxon>
        <taxon>Pseudomonadati</taxon>
        <taxon>Pseudomonadota</taxon>
        <taxon>Alphaproteobacteria</taxon>
        <taxon>Sphingomonadales</taxon>
        <taxon>Sphingomonadaceae</taxon>
        <taxon>Sphingomonas</taxon>
    </lineage>
</organism>
<evidence type="ECO:0000256" key="9">
    <source>
        <dbReference type="ARBA" id="ARBA00023136"/>
    </source>
</evidence>
<evidence type="ECO:0000256" key="7">
    <source>
        <dbReference type="ARBA" id="ARBA00022989"/>
    </source>
</evidence>
<keyword evidence="8" id="KW-0625">Polysaccharide transport</keyword>
<dbReference type="InterPro" id="IPR000412">
    <property type="entry name" value="ABC_2_transport"/>
</dbReference>
<feature type="transmembrane region" description="Helical" evidence="10">
    <location>
        <begin position="153"/>
        <end position="175"/>
    </location>
</feature>
<feature type="transmembrane region" description="Helical" evidence="10">
    <location>
        <begin position="40"/>
        <end position="62"/>
    </location>
</feature>
<reference evidence="12" key="1">
    <citation type="submission" date="2018-07" db="EMBL/GenBank/DDBJ databases">
        <title>Complete genome sequence of Sphingomonas bisphenolicum strain AO1, a bisphenol A degradative bacterium isolated from Japanese farm field.</title>
        <authorList>
            <person name="Murakami M."/>
            <person name="Koh M."/>
            <person name="Koba S."/>
            <person name="Matsumura Y."/>
        </authorList>
    </citation>
    <scope>NUCLEOTIDE SEQUENCE</scope>
    <source>
        <strain evidence="12">AO1</strain>
    </source>
</reference>
<keyword evidence="13" id="KW-1185">Reference proteome</keyword>
<evidence type="ECO:0000256" key="1">
    <source>
        <dbReference type="ARBA" id="ARBA00004651"/>
    </source>
</evidence>
<feature type="transmembrane region" description="Helical" evidence="10">
    <location>
        <begin position="187"/>
        <end position="209"/>
    </location>
</feature>
<dbReference type="PANTHER" id="PTHR30413">
    <property type="entry name" value="INNER MEMBRANE TRANSPORT PERMEASE"/>
    <property type="match status" value="1"/>
</dbReference>
<feature type="domain" description="ABC-2 type transporter transmembrane" evidence="11">
    <location>
        <begin position="23"/>
        <end position="230"/>
    </location>
</feature>
<keyword evidence="6 10" id="KW-0812">Transmembrane</keyword>
<sequence length="269" mass="29874">MGWDFAGGLTRFFKSLMVQKRVIFALLMREALTRYGRHNIGLFWLFAEPMMFTLGVTALWSATGRGHASQLPIAAFALTGYSSVLLWRNMPGRCIGAIQPNASLMYHRNVRIIDIFMSRLILEAMGATGSFLVLTLAFNYVGLIDLPEDVFKIIIGWTLLAWFGAALAITLGTLAEHSELVDKLWHPASYLMFPLSGAGFLMSAAPPAFQKVVGWIPMVHCTEYIREGYFGSKIVAIHNLGYVLLVNLILTAFGLLQIRVIARRGVLSD</sequence>
<feature type="transmembrane region" description="Helical" evidence="10">
    <location>
        <begin position="120"/>
        <end position="141"/>
    </location>
</feature>
<keyword evidence="9 10" id="KW-0472">Membrane</keyword>
<keyword evidence="5" id="KW-0762">Sugar transport</keyword>
<evidence type="ECO:0000256" key="8">
    <source>
        <dbReference type="ARBA" id="ARBA00023047"/>
    </source>
</evidence>
<dbReference type="RefSeq" id="WP_224549726.1">
    <property type="nucleotide sequence ID" value="NZ_AP018817.1"/>
</dbReference>
<dbReference type="PRINTS" id="PR00164">
    <property type="entry name" value="ABC2TRNSPORT"/>
</dbReference>
<keyword evidence="4" id="KW-1003">Cell membrane</keyword>
<evidence type="ECO:0000313" key="13">
    <source>
        <dbReference type="Proteomes" id="UP001059971"/>
    </source>
</evidence>
<evidence type="ECO:0000259" key="11">
    <source>
        <dbReference type="Pfam" id="PF01061"/>
    </source>
</evidence>
<proteinExistence type="inferred from homology"/>
<accession>A0ABM7G7D1</accession>
<evidence type="ECO:0000256" key="5">
    <source>
        <dbReference type="ARBA" id="ARBA00022597"/>
    </source>
</evidence>
<evidence type="ECO:0000256" key="4">
    <source>
        <dbReference type="ARBA" id="ARBA00022475"/>
    </source>
</evidence>
<evidence type="ECO:0000256" key="2">
    <source>
        <dbReference type="ARBA" id="ARBA00007783"/>
    </source>
</evidence>
<comment type="similarity">
    <text evidence="2">Belongs to the ABC-2 integral membrane protein family.</text>
</comment>
<feature type="transmembrane region" description="Helical" evidence="10">
    <location>
        <begin position="68"/>
        <end position="87"/>
    </location>
</feature>
<evidence type="ECO:0000313" key="12">
    <source>
        <dbReference type="EMBL" id="BBF71426.1"/>
    </source>
</evidence>
<dbReference type="PANTHER" id="PTHR30413:SF10">
    <property type="entry name" value="CAPSULE POLYSACCHARIDE EXPORT INNER-MEMBRANE PROTEIN CTRC"/>
    <property type="match status" value="1"/>
</dbReference>
<comment type="subcellular location">
    <subcellularLocation>
        <location evidence="1">Cell membrane</location>
        <topology evidence="1">Multi-pass membrane protein</topology>
    </subcellularLocation>
</comment>
<protein>
    <submittedName>
        <fullName evidence="12">Transport permease protein</fullName>
    </submittedName>
</protein>
<dbReference type="Proteomes" id="UP001059971">
    <property type="component" value="Chromosome 1"/>
</dbReference>
<evidence type="ECO:0000256" key="3">
    <source>
        <dbReference type="ARBA" id="ARBA00022448"/>
    </source>
</evidence>
<evidence type="ECO:0000256" key="10">
    <source>
        <dbReference type="SAM" id="Phobius"/>
    </source>
</evidence>
<gene>
    <name evidence="12" type="primary">wzm</name>
    <name evidence="12" type="ORF">SBA_ch1_36260</name>
</gene>
<dbReference type="EMBL" id="AP018817">
    <property type="protein sequence ID" value="BBF71426.1"/>
    <property type="molecule type" value="Genomic_DNA"/>
</dbReference>
<feature type="transmembrane region" description="Helical" evidence="10">
    <location>
        <begin position="240"/>
        <end position="262"/>
    </location>
</feature>
<dbReference type="Pfam" id="PF01061">
    <property type="entry name" value="ABC2_membrane"/>
    <property type="match status" value="1"/>
</dbReference>
<keyword evidence="3" id="KW-0813">Transport</keyword>
<evidence type="ECO:0000256" key="6">
    <source>
        <dbReference type="ARBA" id="ARBA00022692"/>
    </source>
</evidence>
<dbReference type="InterPro" id="IPR013525">
    <property type="entry name" value="ABC2_TM"/>
</dbReference>